<organism evidence="2 3">
    <name type="scientific">Oikopleura dioica</name>
    <name type="common">Tunicate</name>
    <dbReference type="NCBI Taxonomy" id="34765"/>
    <lineage>
        <taxon>Eukaryota</taxon>
        <taxon>Metazoa</taxon>
        <taxon>Chordata</taxon>
        <taxon>Tunicata</taxon>
        <taxon>Appendicularia</taxon>
        <taxon>Copelata</taxon>
        <taxon>Oikopleuridae</taxon>
        <taxon>Oikopleura</taxon>
    </lineage>
</organism>
<protein>
    <submittedName>
        <fullName evidence="2">Oidioi.mRNA.OKI2018_I69.chr1.g1246.t1.cds</fullName>
    </submittedName>
</protein>
<dbReference type="Proteomes" id="UP001158576">
    <property type="component" value="Chromosome 1"/>
</dbReference>
<dbReference type="Gene3D" id="3.40.50.11340">
    <property type="match status" value="1"/>
</dbReference>
<accession>A0ABN7SUD9</accession>
<dbReference type="EMBL" id="OU015566">
    <property type="protein sequence ID" value="CAG5104423.1"/>
    <property type="molecule type" value="Genomic_DNA"/>
</dbReference>
<gene>
    <name evidence="2" type="ORF">OKIOD_LOCUS10011</name>
</gene>
<evidence type="ECO:0000256" key="1">
    <source>
        <dbReference type="SAM" id="MobiDB-lite"/>
    </source>
</evidence>
<name>A0ABN7SUD9_OIKDI</name>
<sequence>MREALEVVDYNEEEEDCKSTSPRKIREKQPKYNLNQEKFLSAFVARGPNNQIYSLRETIYVAIALNRTLILPPFFKHDRGDPTSNGSNTAIVDFEQRIDIQKLTKLIPVVFTSEAAEKCPEGFDNIFGVHNVCHSKENPREWQ</sequence>
<evidence type="ECO:0000313" key="3">
    <source>
        <dbReference type="Proteomes" id="UP001158576"/>
    </source>
</evidence>
<keyword evidence="3" id="KW-1185">Reference proteome</keyword>
<evidence type="ECO:0000313" key="2">
    <source>
        <dbReference type="EMBL" id="CAG5104423.1"/>
    </source>
</evidence>
<proteinExistence type="predicted"/>
<reference evidence="2 3" key="1">
    <citation type="submission" date="2021-04" db="EMBL/GenBank/DDBJ databases">
        <authorList>
            <person name="Bliznina A."/>
        </authorList>
    </citation>
    <scope>NUCLEOTIDE SEQUENCE [LARGE SCALE GENOMIC DNA]</scope>
</reference>
<feature type="region of interest" description="Disordered" evidence="1">
    <location>
        <begin position="1"/>
        <end position="28"/>
    </location>
</feature>